<dbReference type="RefSeq" id="WP_122976845.1">
    <property type="nucleotide sequence ID" value="NZ_BOMX01000034.1"/>
</dbReference>
<dbReference type="OrthoDB" id="9959404at2"/>
<dbReference type="InterPro" id="IPR054202">
    <property type="entry name" value="DUF6907"/>
</dbReference>
<comment type="caution">
    <text evidence="1">The sequence shown here is derived from an EMBL/GenBank/DDBJ whole genome shotgun (WGS) entry which is preliminary data.</text>
</comment>
<evidence type="ECO:0000313" key="2">
    <source>
        <dbReference type="Proteomes" id="UP000320239"/>
    </source>
</evidence>
<accession>A0A561WI90</accession>
<dbReference type="AlphaFoldDB" id="A0A561WI90"/>
<name>A0A561WI90_ACTTI</name>
<organism evidence="1 2">
    <name type="scientific">Actinoplanes teichomyceticus</name>
    <dbReference type="NCBI Taxonomy" id="1867"/>
    <lineage>
        <taxon>Bacteria</taxon>
        <taxon>Bacillati</taxon>
        <taxon>Actinomycetota</taxon>
        <taxon>Actinomycetes</taxon>
        <taxon>Micromonosporales</taxon>
        <taxon>Micromonosporaceae</taxon>
        <taxon>Actinoplanes</taxon>
    </lineage>
</organism>
<dbReference type="Proteomes" id="UP000320239">
    <property type="component" value="Unassembled WGS sequence"/>
</dbReference>
<sequence>MTGRDEKGLSPVETPGAGPWTRAQFLRVGTQVMTEDGWQTIRGLVIFADADQVTVFTPQRDDEWTGGWRFRFNEMVRYRDAAPADGCPAWCTEHYDGGERRQQRCHSSFPQSVPVADVYAGTRRELGVWLERRDDRETGVAETVGILEVRRLAEDVELTPDAMRQLAELLQQLADQADGRRR</sequence>
<keyword evidence="2" id="KW-1185">Reference proteome</keyword>
<gene>
    <name evidence="1" type="ORF">FHX34_102146</name>
</gene>
<evidence type="ECO:0000313" key="1">
    <source>
        <dbReference type="EMBL" id="TWG23597.1"/>
    </source>
</evidence>
<dbReference type="Pfam" id="PF21848">
    <property type="entry name" value="DUF6907"/>
    <property type="match status" value="1"/>
</dbReference>
<protein>
    <submittedName>
        <fullName evidence="1">Uncharacterized protein</fullName>
    </submittedName>
</protein>
<reference evidence="1 2" key="1">
    <citation type="submission" date="2019-06" db="EMBL/GenBank/DDBJ databases">
        <title>Sequencing the genomes of 1000 actinobacteria strains.</title>
        <authorList>
            <person name="Klenk H.-P."/>
        </authorList>
    </citation>
    <scope>NUCLEOTIDE SEQUENCE [LARGE SCALE GENOMIC DNA]</scope>
    <source>
        <strain evidence="1 2">DSM 43866</strain>
    </source>
</reference>
<proteinExistence type="predicted"/>
<dbReference type="EMBL" id="VIWY01000002">
    <property type="protein sequence ID" value="TWG23597.1"/>
    <property type="molecule type" value="Genomic_DNA"/>
</dbReference>